<keyword evidence="5" id="KW-0378">Hydrolase</keyword>
<organism evidence="9 10">
    <name type="scientific">Trichosporon asahii var. asahii (strain ATCC 90039 / CBS 2479 / JCM 2466 / KCTC 7840 / NBRC 103889/ NCYC 2677 / UAMH 7654)</name>
    <name type="common">Yeast</name>
    <dbReference type="NCBI Taxonomy" id="1186058"/>
    <lineage>
        <taxon>Eukaryota</taxon>
        <taxon>Fungi</taxon>
        <taxon>Dikarya</taxon>
        <taxon>Basidiomycota</taxon>
        <taxon>Agaricomycotina</taxon>
        <taxon>Tremellomycetes</taxon>
        <taxon>Trichosporonales</taxon>
        <taxon>Trichosporonaceae</taxon>
        <taxon>Trichosporon</taxon>
    </lineage>
</organism>
<evidence type="ECO:0000256" key="3">
    <source>
        <dbReference type="ARBA" id="ARBA00012662"/>
    </source>
</evidence>
<dbReference type="InterPro" id="IPR000933">
    <property type="entry name" value="Glyco_hydro_29"/>
</dbReference>
<feature type="domain" description="Glycoside hydrolase family 29 N-terminal" evidence="8">
    <location>
        <begin position="345"/>
        <end position="688"/>
    </location>
</feature>
<dbReference type="PRINTS" id="PR00741">
    <property type="entry name" value="GLHYDRLASE29"/>
</dbReference>
<evidence type="ECO:0000256" key="7">
    <source>
        <dbReference type="SAM" id="SignalP"/>
    </source>
</evidence>
<evidence type="ECO:0000256" key="6">
    <source>
        <dbReference type="ARBA" id="ARBA00023295"/>
    </source>
</evidence>
<protein>
    <recommendedName>
        <fullName evidence="3">alpha-L-fucosidase</fullName>
        <ecNumber evidence="3">3.2.1.51</ecNumber>
    </recommendedName>
</protein>
<dbReference type="EC" id="3.2.1.51" evidence="3"/>
<dbReference type="Pfam" id="PF01120">
    <property type="entry name" value="Alpha_L_fucos"/>
    <property type="match status" value="1"/>
</dbReference>
<dbReference type="Proteomes" id="UP000002748">
    <property type="component" value="Unassembled WGS sequence"/>
</dbReference>
<dbReference type="PANTHER" id="PTHR10030">
    <property type="entry name" value="ALPHA-L-FUCOSIDASE"/>
    <property type="match status" value="1"/>
</dbReference>
<evidence type="ECO:0000313" key="9">
    <source>
        <dbReference type="EMBL" id="EJT50107.1"/>
    </source>
</evidence>
<dbReference type="GO" id="GO:0016139">
    <property type="term" value="P:glycoside catabolic process"/>
    <property type="evidence" value="ECO:0007669"/>
    <property type="project" value="TreeGrafter"/>
</dbReference>
<comment type="function">
    <text evidence="1">Alpha-L-fucosidase is responsible for hydrolyzing the alpha-1,6-linked fucose joined to the reducing-end N-acetylglucosamine of the carbohydrate moieties of glycoproteins.</text>
</comment>
<sequence>MMLKLLLLAVGALASQVPLGDAGSAPGAGAGASTPRSVQLDLSPYLNAKATSVNGENDGKGFRNGSTFPSEYLPIDRWSDSGVDFVLPDWSGTKDCVKADKQVIHLPDPTEVRSIHILGAGEDAGGFLFMETHETLTLTFEDGGKVHAPFEVKHWWSHHWTNKSPIRAPFHYLDEGVKSYNASHLFHIPVTIPPAAAGRTLTSVRLPGPAEKNALKVFAMSYVPVTSEVMAVQWARGTRRWENGHQIVEVLLTNPRSVSEHGDESSWIRDVGVKLQGETFKGLNERRVNRLMPGDEVLLEFEVEPRAGSFEAFDGAHLQVRYGDRIEEIPVEVSGVRLLRSPDYTEDEIEEHSRPGWYDGAKFGIFIHWGLFSVPAFAAPPQYAEWYDFWLHDGEKPTENHHLSTYGAEFNYDDFIPMFTADKYNASEWMDVIAASGAKYFVFTTKHHDGFAMFDTKETSDRNSLLLGPKRDILKELMTAAKDEHPELKRGTYFSLPEWFNPLYAPHGRLSFPGGPALNPFTREEEPFTGQRESATDFIEDIQRPQMEILVDDYDVDLLWCDIGLDNHSSAVFSRWYADAARHGREVAINNRCGVGGDFDTPEMTRFATVQPRKWETCASMDPHSFGYNKDTKDEEYRSAEDVVHSLVDIVAKGGNFLLNIGPRADGSIPKAQSEPLREAGEWLKLNGRAIYDTTPFEPYPEHNADGVHVEFTRKPDTFYIISLKKPGRTLAISAPLPVLAGDRIVAIAPDGDKTIKWLYEDGTLMLDTSGIEFSDGGIAWVFEVQYADPRQSVEKHEPVHDEL</sequence>
<dbReference type="InterPro" id="IPR016286">
    <property type="entry name" value="FUC_metazoa-typ"/>
</dbReference>
<dbReference type="KEGG" id="tasa:A1Q1_00574"/>
<dbReference type="OrthoDB" id="6039950at2759"/>
<evidence type="ECO:0000256" key="5">
    <source>
        <dbReference type="ARBA" id="ARBA00022801"/>
    </source>
</evidence>
<dbReference type="GO" id="GO:0004560">
    <property type="term" value="F:alpha-L-fucosidase activity"/>
    <property type="evidence" value="ECO:0007669"/>
    <property type="project" value="UniProtKB-EC"/>
</dbReference>
<keyword evidence="6" id="KW-0326">Glycosidase</keyword>
<dbReference type="InterPro" id="IPR017853">
    <property type="entry name" value="GH"/>
</dbReference>
<feature type="signal peptide" evidence="7">
    <location>
        <begin position="1"/>
        <end position="22"/>
    </location>
</feature>
<dbReference type="VEuPathDB" id="FungiDB:A1Q1_00574"/>
<comment type="similarity">
    <text evidence="2">Belongs to the glycosyl hydrolase 29 family.</text>
</comment>
<reference evidence="9 10" key="1">
    <citation type="journal article" date="2012" name="Eukaryot. Cell">
        <title>Draft genome sequence of CBS 2479, the standard type strain of Trichosporon asahii.</title>
        <authorList>
            <person name="Yang R.Y."/>
            <person name="Li H.T."/>
            <person name="Zhu H."/>
            <person name="Zhou G.P."/>
            <person name="Wang M."/>
            <person name="Wang L."/>
        </authorList>
    </citation>
    <scope>NUCLEOTIDE SEQUENCE [LARGE SCALE GENOMIC DNA]</scope>
    <source>
        <strain evidence="10">ATCC 90039 / CBS 2479 / JCM 2466 / KCTC 7840 / NCYC 2677 / UAMH 7654</strain>
    </source>
</reference>
<dbReference type="SMART" id="SM00812">
    <property type="entry name" value="Alpha_L_fucos"/>
    <property type="match status" value="1"/>
</dbReference>
<dbReference type="SUPFAM" id="SSF51445">
    <property type="entry name" value="(Trans)glycosidases"/>
    <property type="match status" value="1"/>
</dbReference>
<comment type="caution">
    <text evidence="9">The sequence shown here is derived from an EMBL/GenBank/DDBJ whole genome shotgun (WGS) entry which is preliminary data.</text>
</comment>
<evidence type="ECO:0000256" key="4">
    <source>
        <dbReference type="ARBA" id="ARBA00022729"/>
    </source>
</evidence>
<name>J6F4D4_TRIAS</name>
<evidence type="ECO:0000256" key="2">
    <source>
        <dbReference type="ARBA" id="ARBA00007951"/>
    </source>
</evidence>
<accession>J6F4D4</accession>
<gene>
    <name evidence="9" type="ORF">A1Q1_00574</name>
</gene>
<dbReference type="PANTHER" id="PTHR10030:SF37">
    <property type="entry name" value="ALPHA-L-FUCOSIDASE-RELATED"/>
    <property type="match status" value="1"/>
</dbReference>
<dbReference type="InterPro" id="IPR057739">
    <property type="entry name" value="Glyco_hydro_29_N"/>
</dbReference>
<dbReference type="EMBL" id="ALBS01000126">
    <property type="protein sequence ID" value="EJT50107.1"/>
    <property type="molecule type" value="Genomic_DNA"/>
</dbReference>
<dbReference type="GO" id="GO:0006004">
    <property type="term" value="P:fucose metabolic process"/>
    <property type="evidence" value="ECO:0007669"/>
    <property type="project" value="InterPro"/>
</dbReference>
<evidence type="ECO:0000313" key="10">
    <source>
        <dbReference type="Proteomes" id="UP000002748"/>
    </source>
</evidence>
<dbReference type="RefSeq" id="XP_014181364.1">
    <property type="nucleotide sequence ID" value="XM_014325889.1"/>
</dbReference>
<dbReference type="Gene3D" id="3.20.20.80">
    <property type="entry name" value="Glycosidases"/>
    <property type="match status" value="1"/>
</dbReference>
<keyword evidence="4 7" id="KW-0732">Signal</keyword>
<dbReference type="AlphaFoldDB" id="J6F4D4"/>
<feature type="chain" id="PRO_5003787469" description="alpha-L-fucosidase" evidence="7">
    <location>
        <begin position="23"/>
        <end position="804"/>
    </location>
</feature>
<evidence type="ECO:0000259" key="8">
    <source>
        <dbReference type="Pfam" id="PF01120"/>
    </source>
</evidence>
<dbReference type="HOGENOM" id="CLU_002934_4_1_1"/>
<evidence type="ECO:0000256" key="1">
    <source>
        <dbReference type="ARBA" id="ARBA00004071"/>
    </source>
</evidence>
<proteinExistence type="inferred from homology"/>
<dbReference type="GeneID" id="25984088"/>